<dbReference type="EMBL" id="KE145352">
    <property type="protein sequence ID" value="EPE37140.1"/>
    <property type="molecule type" value="Genomic_DNA"/>
</dbReference>
<reference evidence="3 4" key="1">
    <citation type="journal article" date="2013" name="BMC Genomics">
        <title>Genomics-driven discovery of the pneumocandin biosynthetic gene cluster in the fungus Glarea lozoyensis.</title>
        <authorList>
            <person name="Chen L."/>
            <person name="Yue Q."/>
            <person name="Zhang X."/>
            <person name="Xiang M."/>
            <person name="Wang C."/>
            <person name="Li S."/>
            <person name="Che Y."/>
            <person name="Ortiz-Lopez F.J."/>
            <person name="Bills G.F."/>
            <person name="Liu X."/>
            <person name="An Z."/>
        </authorList>
    </citation>
    <scope>NUCLEOTIDE SEQUENCE [LARGE SCALE GENOMIC DNA]</scope>
    <source>
        <strain evidence="4">ATCC 20868 / MF5171</strain>
    </source>
</reference>
<dbReference type="STRING" id="1116229.S3DHH2"/>
<dbReference type="SUPFAM" id="SSF51905">
    <property type="entry name" value="FAD/NAD(P)-binding domain"/>
    <property type="match status" value="1"/>
</dbReference>
<dbReference type="OMA" id="EPLQWCA"/>
<sequence>MSESSFQPGLPVANPTRSYWQTQPSKISDLRSTETLPSKSKYVIVGSGVTGAMIAHKLLLAEPSASIVMLEARQTCSGATGRNGGHCRLGNFIRFEEDIEKFGEATACMVQKLEEANVQNMKTLVEELKIDCDWRQRTSSEIYTCPVVWSTVISALKYRDEYASKTGITFSEKYEIWSAGETKERLLVADSLGSIHFKSYTLHPYRLVCALLEICLEKGLNLQSNTPVMKVLAKTGAGGDNESAWIVQTNRGDIEAEKVILATNAYTGMLYPPVAKFVVPTRGQMAAVRPGTKIDRNPVLERVSCLVNSSSFQYWQSRPDGTLGEGDLLIGGGRSMGTAGEHWTLDDSTIHPNISKHLKNSMPETFYGREVWGDNGEVVEEWTGIMGYTVDKQPIVGEDPGEKGLWICAGFNGHGMALTLEAAEALVQQMRGRQEEVDKWLPSCYKIERIFNKSSETAKSEVGAADAADVDWTPVDT</sequence>
<dbReference type="PANTHER" id="PTHR13847:SF284">
    <property type="entry name" value="FAD DEPENDENT OXIDOREDUCTASE DOMAIN-CONTAINING PROTEIN"/>
    <property type="match status" value="1"/>
</dbReference>
<gene>
    <name evidence="3" type="ORF">GLAREA_09303</name>
</gene>
<protein>
    <submittedName>
        <fullName evidence="3">FAD/NAD(P)-binding protein</fullName>
    </submittedName>
</protein>
<dbReference type="RefSeq" id="XP_008076455.1">
    <property type="nucleotide sequence ID" value="XM_008078264.1"/>
</dbReference>
<dbReference type="HOGENOM" id="CLU_022730_0_0_1"/>
<dbReference type="Pfam" id="PF01266">
    <property type="entry name" value="DAO"/>
    <property type="match status" value="1"/>
</dbReference>
<evidence type="ECO:0000313" key="4">
    <source>
        <dbReference type="Proteomes" id="UP000016922"/>
    </source>
</evidence>
<evidence type="ECO:0000313" key="3">
    <source>
        <dbReference type="EMBL" id="EPE37140.1"/>
    </source>
</evidence>
<dbReference type="Gene3D" id="3.30.9.10">
    <property type="entry name" value="D-Amino Acid Oxidase, subunit A, domain 2"/>
    <property type="match status" value="1"/>
</dbReference>
<dbReference type="OrthoDB" id="429143at2759"/>
<name>S3DHH2_GLAL2</name>
<dbReference type="eggNOG" id="ENOG502SIRW">
    <property type="taxonomic scope" value="Eukaryota"/>
</dbReference>
<dbReference type="GO" id="GO:0005737">
    <property type="term" value="C:cytoplasm"/>
    <property type="evidence" value="ECO:0007669"/>
    <property type="project" value="TreeGrafter"/>
</dbReference>
<feature type="domain" description="FAD dependent oxidoreductase" evidence="2">
    <location>
        <begin position="42"/>
        <end position="428"/>
    </location>
</feature>
<evidence type="ECO:0000259" key="2">
    <source>
        <dbReference type="Pfam" id="PF01266"/>
    </source>
</evidence>
<dbReference type="InterPro" id="IPR006076">
    <property type="entry name" value="FAD-dep_OxRdtase"/>
</dbReference>
<organism evidence="3 4">
    <name type="scientific">Glarea lozoyensis (strain ATCC 20868 / MF5171)</name>
    <dbReference type="NCBI Taxonomy" id="1116229"/>
    <lineage>
        <taxon>Eukaryota</taxon>
        <taxon>Fungi</taxon>
        <taxon>Dikarya</taxon>
        <taxon>Ascomycota</taxon>
        <taxon>Pezizomycotina</taxon>
        <taxon>Leotiomycetes</taxon>
        <taxon>Helotiales</taxon>
        <taxon>Helotiaceae</taxon>
        <taxon>Glarea</taxon>
    </lineage>
</organism>
<dbReference type="GeneID" id="19468351"/>
<evidence type="ECO:0000256" key="1">
    <source>
        <dbReference type="SAM" id="MobiDB-lite"/>
    </source>
</evidence>
<dbReference type="KEGG" id="glz:GLAREA_09303"/>
<keyword evidence="4" id="KW-1185">Reference proteome</keyword>
<dbReference type="Proteomes" id="UP000016922">
    <property type="component" value="Unassembled WGS sequence"/>
</dbReference>
<proteinExistence type="predicted"/>
<dbReference type="Gene3D" id="3.50.50.60">
    <property type="entry name" value="FAD/NAD(P)-binding domain"/>
    <property type="match status" value="1"/>
</dbReference>
<dbReference type="PANTHER" id="PTHR13847">
    <property type="entry name" value="SARCOSINE DEHYDROGENASE-RELATED"/>
    <property type="match status" value="1"/>
</dbReference>
<dbReference type="InterPro" id="IPR036188">
    <property type="entry name" value="FAD/NAD-bd_sf"/>
</dbReference>
<dbReference type="AlphaFoldDB" id="S3DHH2"/>
<accession>S3DHH2</accession>
<feature type="region of interest" description="Disordered" evidence="1">
    <location>
        <begin position="457"/>
        <end position="477"/>
    </location>
</feature>